<gene>
    <name evidence="3" type="primary">LOC116945245</name>
</gene>
<protein>
    <submittedName>
        <fullName evidence="3">Uncharacterized protein LOC116945245</fullName>
    </submittedName>
</protein>
<evidence type="ECO:0000313" key="2">
    <source>
        <dbReference type="Proteomes" id="UP001318040"/>
    </source>
</evidence>
<dbReference type="AlphaFoldDB" id="A0AAJ7TEI2"/>
<name>A0AAJ7TEI2_PETMA</name>
<keyword evidence="1" id="KW-0812">Transmembrane</keyword>
<dbReference type="KEGG" id="pmrn:116945245"/>
<dbReference type="RefSeq" id="XP_032815475.1">
    <property type="nucleotide sequence ID" value="XM_032959584.1"/>
</dbReference>
<reference evidence="3" key="1">
    <citation type="submission" date="2025-08" db="UniProtKB">
        <authorList>
            <consortium name="RefSeq"/>
        </authorList>
    </citation>
    <scope>IDENTIFICATION</scope>
    <source>
        <tissue evidence="3">Sperm</tissue>
    </source>
</reference>
<keyword evidence="2" id="KW-1185">Reference proteome</keyword>
<sequence>MSYGAVGECNSQFRAQRQAMSDANQTKYSNLSHNTSNCLKEMSAKVAEFDRHLGNRSLDLNERPLRINIIGIQRQIKALVLNALSFLCALTDLGSQYSEDQLMRLNRMRDEFLEMVQGYEQTQQKLYQKLDKIFGALVDFADQEVGDETDAHCVRPHVTREEQELRKRKNMANEAIQQQTEVMIDANEIQTRLNEAFKEMNRAIDSAQSRSQWREINQPRPLPRNYDYENANEGNANDAPLLGSRSPPLWTTRCCCVTIVITCLLVICLIVGLLVWCSLARTPSALQPITGPNQGTEGTGFLPIIRQ</sequence>
<dbReference type="Proteomes" id="UP001318040">
    <property type="component" value="Chromosome 23"/>
</dbReference>
<feature type="transmembrane region" description="Helical" evidence="1">
    <location>
        <begin position="257"/>
        <end position="279"/>
    </location>
</feature>
<keyword evidence="1" id="KW-0472">Membrane</keyword>
<organism evidence="2 3">
    <name type="scientific">Petromyzon marinus</name>
    <name type="common">Sea lamprey</name>
    <dbReference type="NCBI Taxonomy" id="7757"/>
    <lineage>
        <taxon>Eukaryota</taxon>
        <taxon>Metazoa</taxon>
        <taxon>Chordata</taxon>
        <taxon>Craniata</taxon>
        <taxon>Vertebrata</taxon>
        <taxon>Cyclostomata</taxon>
        <taxon>Hyperoartia</taxon>
        <taxon>Petromyzontiformes</taxon>
        <taxon>Petromyzontidae</taxon>
        <taxon>Petromyzon</taxon>
    </lineage>
</organism>
<accession>A0AAJ7TEI2</accession>
<keyword evidence="1" id="KW-1133">Transmembrane helix</keyword>
<evidence type="ECO:0000256" key="1">
    <source>
        <dbReference type="SAM" id="Phobius"/>
    </source>
</evidence>
<proteinExistence type="predicted"/>
<evidence type="ECO:0000313" key="3">
    <source>
        <dbReference type="RefSeq" id="XP_032815475.1"/>
    </source>
</evidence>